<dbReference type="PANTHER" id="PTHR30050">
    <property type="entry name" value="CHROMOSOMAL REPLICATION INITIATOR PROTEIN DNAA"/>
    <property type="match status" value="1"/>
</dbReference>
<dbReference type="Proteomes" id="UP000586976">
    <property type="component" value="Unassembled WGS sequence"/>
</dbReference>
<comment type="caution">
    <text evidence="2">The sequence shown here is derived from an EMBL/GenBank/DDBJ whole genome shotgun (WGS) entry which is preliminary data.</text>
</comment>
<dbReference type="SUPFAM" id="SSF52540">
    <property type="entry name" value="P-loop containing nucleoside triphosphate hydrolases"/>
    <property type="match status" value="1"/>
</dbReference>
<dbReference type="InterPro" id="IPR027417">
    <property type="entry name" value="P-loop_NTPase"/>
</dbReference>
<keyword evidence="3" id="KW-1185">Reference proteome</keyword>
<evidence type="ECO:0000313" key="3">
    <source>
        <dbReference type="Proteomes" id="UP000586976"/>
    </source>
</evidence>
<dbReference type="EMBL" id="JACEQY010000025">
    <property type="protein sequence ID" value="MBA4864050.1"/>
    <property type="molecule type" value="Genomic_DNA"/>
</dbReference>
<feature type="domain" description="IstB-like ATP-binding" evidence="1">
    <location>
        <begin position="91"/>
        <end position="206"/>
    </location>
</feature>
<keyword evidence="2" id="KW-0547">Nucleotide-binding</keyword>
<dbReference type="Pfam" id="PF01695">
    <property type="entry name" value="IstB_IS21"/>
    <property type="match status" value="1"/>
</dbReference>
<keyword evidence="2" id="KW-0067">ATP-binding</keyword>
<dbReference type="Gene3D" id="3.40.50.300">
    <property type="entry name" value="P-loop containing nucleotide triphosphate hydrolases"/>
    <property type="match status" value="1"/>
</dbReference>
<protein>
    <submittedName>
        <fullName evidence="2">ATP-binding protein</fullName>
    </submittedName>
</protein>
<dbReference type="GO" id="GO:0005524">
    <property type="term" value="F:ATP binding"/>
    <property type="evidence" value="ECO:0007669"/>
    <property type="project" value="UniProtKB-KW"/>
</dbReference>
<dbReference type="InterPro" id="IPR002611">
    <property type="entry name" value="IstB_ATP-bd"/>
</dbReference>
<reference evidence="2 3" key="1">
    <citation type="submission" date="2020-07" db="EMBL/GenBank/DDBJ databases">
        <title>Streptomyces isolated from Indian soil.</title>
        <authorList>
            <person name="Mandal S."/>
            <person name="Maiti P.K."/>
        </authorList>
    </citation>
    <scope>NUCLEOTIDE SEQUENCE [LARGE SCALE GENOMIC DNA]</scope>
    <source>
        <strain evidence="2 3">PSKA54</strain>
    </source>
</reference>
<gene>
    <name evidence="2" type="ORF">H1V43_22360</name>
</gene>
<name>A0A7W2D3G3_9ACTN</name>
<proteinExistence type="predicted"/>
<evidence type="ECO:0000313" key="2">
    <source>
        <dbReference type="EMBL" id="MBA4864050.1"/>
    </source>
</evidence>
<dbReference type="PANTHER" id="PTHR30050:SF4">
    <property type="entry name" value="ATP-BINDING PROTEIN RV3427C IN INSERTION SEQUENCE-RELATED"/>
    <property type="match status" value="1"/>
</dbReference>
<evidence type="ECO:0000259" key="1">
    <source>
        <dbReference type="Pfam" id="PF01695"/>
    </source>
</evidence>
<dbReference type="RefSeq" id="WP_181865722.1">
    <property type="nucleotide sequence ID" value="NZ_JACEQY010000025.1"/>
</dbReference>
<dbReference type="AlphaFoldDB" id="A0A7W2D3G3"/>
<sequence>MNREPQTLGDGTFQRLERILVARGMNPKVLPDIAEEPECLTSLGVLEAGMPPRYRMARADHPEVLAWVRDVTEQAAAPNPGARRQITTGPSLLMAGVTGAGKTHQAYGAVRALVEAGIAVRWRATTAADLYADLRPRPGHDTERELAAVSRYPLLILDDLGAAKASEWVEEITYRLINKRYNLMLPTLITTNLAMRDLRDHLGDRVASRLAEMTTRVVFEPIDRRRQRHTT</sequence>
<dbReference type="GO" id="GO:0006260">
    <property type="term" value="P:DNA replication"/>
    <property type="evidence" value="ECO:0007669"/>
    <property type="project" value="TreeGrafter"/>
</dbReference>
<organism evidence="2 3">
    <name type="scientific">Streptomyces himalayensis subsp. aureolus</name>
    <dbReference type="NCBI Taxonomy" id="2758039"/>
    <lineage>
        <taxon>Bacteria</taxon>
        <taxon>Bacillati</taxon>
        <taxon>Actinomycetota</taxon>
        <taxon>Actinomycetes</taxon>
        <taxon>Kitasatosporales</taxon>
        <taxon>Streptomycetaceae</taxon>
        <taxon>Streptomyces</taxon>
        <taxon>Streptomyces himalayensis</taxon>
    </lineage>
</organism>
<accession>A0A7W2D3G3</accession>